<evidence type="ECO:0000313" key="2">
    <source>
        <dbReference type="Proteomes" id="UP000184731"/>
    </source>
</evidence>
<name>A0A1L4CYY9_9BACT</name>
<dbReference type="Proteomes" id="UP000184731">
    <property type="component" value="Chromosome"/>
</dbReference>
<proteinExistence type="predicted"/>
<dbReference type="AlphaFoldDB" id="A0A1L4CYY9"/>
<organism evidence="1 2">
    <name type="scientific">Silvanigrella aquatica</name>
    <dbReference type="NCBI Taxonomy" id="1915309"/>
    <lineage>
        <taxon>Bacteria</taxon>
        <taxon>Pseudomonadati</taxon>
        <taxon>Bdellovibrionota</taxon>
        <taxon>Oligoflexia</taxon>
        <taxon>Silvanigrellales</taxon>
        <taxon>Silvanigrellaceae</taxon>
        <taxon>Silvanigrella</taxon>
    </lineage>
</organism>
<protein>
    <submittedName>
        <fullName evidence="1">Uncharacterized protein</fullName>
    </submittedName>
</protein>
<dbReference type="RefSeq" id="WP_148696875.1">
    <property type="nucleotide sequence ID" value="NZ_CP017834.1"/>
</dbReference>
<gene>
    <name evidence="1" type="ORF">AXG55_04215</name>
</gene>
<dbReference type="KEGG" id="saqi:AXG55_04215"/>
<dbReference type="OrthoDB" id="9831016at2"/>
<accession>A0A1L4CYY9</accession>
<sequence length="194" mass="23058">MDEVKLNKDEEKHIRTLSQYLEKFHVATGFQNKEVAELLNMDKSYYNKIRLKKFSPISNSIAILKKFAFLNNQSLIKFISEIEEMKPHSDLQEIEEQEWEVIIKKAFADMGPVLRKVLVQERIKKILDNDEKCIELLIKNFVLLSMIIDISENDKWFRVILDLILNIHKNLEGEIDLDLKMLIERMKKMTYQSQ</sequence>
<evidence type="ECO:0000313" key="1">
    <source>
        <dbReference type="EMBL" id="APJ03150.1"/>
    </source>
</evidence>
<reference evidence="1 2" key="1">
    <citation type="submission" date="2016-10" db="EMBL/GenBank/DDBJ databases">
        <title>Silvanigrella aquatica sp. nov., isolated from a freshwater lake located in the Black Forest, Germany, description of Silvanigrellaceae fam. nov., Silvanigrellales ord. nov., reclassification of the order Bdellovibrionales in the class Oligoflexia, reclassification of the families Bacteriovoracaceae and Halobacteriovoraceae in the new order Bacteriovoracales ord. nov., and reclassification of the family Pseudobacteriovoracaceae in the order Oligoflexiales.</title>
        <authorList>
            <person name="Hahn M.W."/>
            <person name="Schmidt J."/>
            <person name="Koll U."/>
            <person name="Rohde M."/>
            <person name="Verbag S."/>
            <person name="Pitt A."/>
            <person name="Nakai R."/>
            <person name="Naganuma T."/>
            <person name="Lang E."/>
        </authorList>
    </citation>
    <scope>NUCLEOTIDE SEQUENCE [LARGE SCALE GENOMIC DNA]</scope>
    <source>
        <strain evidence="1 2">MWH-Nonnen-W8red</strain>
    </source>
</reference>
<keyword evidence="2" id="KW-1185">Reference proteome</keyword>
<dbReference type="EMBL" id="CP017834">
    <property type="protein sequence ID" value="APJ03150.1"/>
    <property type="molecule type" value="Genomic_DNA"/>
</dbReference>